<evidence type="ECO:0000313" key="1">
    <source>
        <dbReference type="EMBL" id="GDY68744.1"/>
    </source>
</evidence>
<name>A0A4D4MGC8_STRAX</name>
<gene>
    <name evidence="1" type="ORF">SAV14893_081370</name>
    <name evidence="2" type="ORF">SAV31267_003610</name>
</gene>
<comment type="caution">
    <text evidence="2">The sequence shown here is derived from an EMBL/GenBank/DDBJ whole genome shotgun (WGS) entry which is preliminary data.</text>
</comment>
<accession>A0A4D4MGC8</accession>
<dbReference type="RefSeq" id="WP_037652423.1">
    <property type="nucleotide sequence ID" value="NZ_BAABTN010000050.1"/>
</dbReference>
<evidence type="ECO:0000313" key="3">
    <source>
        <dbReference type="Proteomes" id="UP000299211"/>
    </source>
</evidence>
<evidence type="ECO:0000313" key="4">
    <source>
        <dbReference type="Proteomes" id="UP000302139"/>
    </source>
</evidence>
<reference evidence="1 4" key="2">
    <citation type="submission" date="2019-04" db="EMBL/GenBank/DDBJ databases">
        <title>Draft genome sequences of Streptomyces avermitilis NBRC 14893.</title>
        <authorList>
            <person name="Komaki H."/>
            <person name="Tamura T."/>
            <person name="Hosoyama A."/>
        </authorList>
    </citation>
    <scope>NUCLEOTIDE SEQUENCE [LARGE SCALE GENOMIC DNA]</scope>
    <source>
        <strain evidence="1 4">NBRC 14893</strain>
    </source>
</reference>
<dbReference type="Proteomes" id="UP000299211">
    <property type="component" value="Unassembled WGS sequence"/>
</dbReference>
<reference evidence="2 3" key="1">
    <citation type="submission" date="2019-04" db="EMBL/GenBank/DDBJ databases">
        <title>Draft genome sequences of Streptomyces avermitilis ATCC 31267.</title>
        <authorList>
            <person name="Komaki H."/>
            <person name="Tamura T."/>
            <person name="Hosoyama A."/>
        </authorList>
    </citation>
    <scope>NUCLEOTIDE SEQUENCE [LARGE SCALE GENOMIC DNA]</scope>
    <source>
        <strain evidence="2 3">ATCC 31267</strain>
    </source>
</reference>
<dbReference type="Proteomes" id="UP000302139">
    <property type="component" value="Unassembled WGS sequence"/>
</dbReference>
<sequence length="80" mass="9139">MTCHSFPPDLVDLHLAYTRTYQALAGPPTGRDARLRRDLVRLHARLLGHPYWSHWPGSPSAGWALLRQQLRADRTGQQAR</sequence>
<dbReference type="AlphaFoldDB" id="A0A4D4MGC8"/>
<evidence type="ECO:0000313" key="2">
    <source>
        <dbReference type="EMBL" id="GDY70876.1"/>
    </source>
</evidence>
<dbReference type="EMBL" id="BJHX01000001">
    <property type="protein sequence ID" value="GDY68744.1"/>
    <property type="molecule type" value="Genomic_DNA"/>
</dbReference>
<protein>
    <submittedName>
        <fullName evidence="2">Uncharacterized protein</fullName>
    </submittedName>
</protein>
<organism evidence="2 3">
    <name type="scientific">Streptomyces avermitilis</name>
    <dbReference type="NCBI Taxonomy" id="33903"/>
    <lineage>
        <taxon>Bacteria</taxon>
        <taxon>Bacillati</taxon>
        <taxon>Actinomycetota</taxon>
        <taxon>Actinomycetes</taxon>
        <taxon>Kitasatosporales</taxon>
        <taxon>Streptomycetaceae</taxon>
        <taxon>Streptomyces</taxon>
    </lineage>
</organism>
<dbReference type="EMBL" id="BJHY01000001">
    <property type="protein sequence ID" value="GDY70876.1"/>
    <property type="molecule type" value="Genomic_DNA"/>
</dbReference>
<proteinExistence type="predicted"/>